<dbReference type="Pfam" id="PF12277">
    <property type="entry name" value="DUF3618"/>
    <property type="match status" value="1"/>
</dbReference>
<dbReference type="OrthoDB" id="3218417at2"/>
<feature type="transmembrane region" description="Helical" evidence="2">
    <location>
        <begin position="96"/>
        <end position="117"/>
    </location>
</feature>
<dbReference type="InterPro" id="IPR022062">
    <property type="entry name" value="DUF3618"/>
</dbReference>
<evidence type="ECO:0000313" key="3">
    <source>
        <dbReference type="EMBL" id="EWT03254.1"/>
    </source>
</evidence>
<evidence type="ECO:0008006" key="5">
    <source>
        <dbReference type="Google" id="ProtNLM"/>
    </source>
</evidence>
<keyword evidence="2" id="KW-1133">Transmembrane helix</keyword>
<protein>
    <recommendedName>
        <fullName evidence="5">DUF3618 domain-containing protein</fullName>
    </recommendedName>
</protein>
<feature type="region of interest" description="Disordered" evidence="1">
    <location>
        <begin position="169"/>
        <end position="198"/>
    </location>
</feature>
<dbReference type="SUPFAM" id="SSF58113">
    <property type="entry name" value="Apolipoprotein A-I"/>
    <property type="match status" value="1"/>
</dbReference>
<proteinExistence type="predicted"/>
<dbReference type="Proteomes" id="UP000019489">
    <property type="component" value="Unassembled WGS sequence"/>
</dbReference>
<feature type="region of interest" description="Disordered" evidence="1">
    <location>
        <begin position="54"/>
        <end position="76"/>
    </location>
</feature>
<reference evidence="3 4" key="1">
    <citation type="submission" date="2013-08" db="EMBL/GenBank/DDBJ databases">
        <title>Intrasporangium oryzae NRRL B-24470.</title>
        <authorList>
            <person name="Liu H."/>
            <person name="Wang G."/>
        </authorList>
    </citation>
    <scope>NUCLEOTIDE SEQUENCE [LARGE SCALE GENOMIC DNA]</scope>
    <source>
        <strain evidence="3 4">NRRL B-24470</strain>
    </source>
</reference>
<dbReference type="EMBL" id="AWSA01000003">
    <property type="protein sequence ID" value="EWT03254.1"/>
    <property type="molecule type" value="Genomic_DNA"/>
</dbReference>
<evidence type="ECO:0000256" key="2">
    <source>
        <dbReference type="SAM" id="Phobius"/>
    </source>
</evidence>
<keyword evidence="2" id="KW-0812">Transmembrane</keyword>
<name>W9GH88_9MICO</name>
<feature type="compositionally biased region" description="Basic and acidic residues" evidence="1">
    <location>
        <begin position="172"/>
        <end position="198"/>
    </location>
</feature>
<dbReference type="PATRIC" id="fig|1386089.3.peg.355"/>
<organism evidence="3 4">
    <name type="scientific">Intrasporangium oryzae NRRL B-24470</name>
    <dbReference type="NCBI Taxonomy" id="1386089"/>
    <lineage>
        <taxon>Bacteria</taxon>
        <taxon>Bacillati</taxon>
        <taxon>Actinomycetota</taxon>
        <taxon>Actinomycetes</taxon>
        <taxon>Micrococcales</taxon>
        <taxon>Intrasporangiaceae</taxon>
        <taxon>Intrasporangium</taxon>
    </lineage>
</organism>
<keyword evidence="2" id="KW-0472">Membrane</keyword>
<feature type="region of interest" description="Disordered" evidence="1">
    <location>
        <begin position="120"/>
        <end position="147"/>
    </location>
</feature>
<dbReference type="STRING" id="1386089.N865_18670"/>
<dbReference type="eggNOG" id="ENOG50322Q4">
    <property type="taxonomic scope" value="Bacteria"/>
</dbReference>
<gene>
    <name evidence="3" type="ORF">N865_18670</name>
</gene>
<feature type="compositionally biased region" description="Low complexity" evidence="1">
    <location>
        <begin position="62"/>
        <end position="76"/>
    </location>
</feature>
<dbReference type="AlphaFoldDB" id="W9GH88"/>
<evidence type="ECO:0000313" key="4">
    <source>
        <dbReference type="Proteomes" id="UP000019489"/>
    </source>
</evidence>
<sequence length="198" mass="20553">MRTDPDAIRADIERTRSELSRDVNALGEAVTPGNVARRQVDKVRDAAGSVKDHVMGSASDLGDSATGMASGAASGVGDAAHDAKQAAARRARGNPLAAGFVALGVGWLVGSLLPASAKERELSETVKDRAQPALDEAKSVAKESAEHLREPAQAAVAEVKDRAQAAVENVTDEGRQAADDVRASAAESRDVVQEQRHG</sequence>
<accession>W9GH88</accession>
<evidence type="ECO:0000256" key="1">
    <source>
        <dbReference type="SAM" id="MobiDB-lite"/>
    </source>
</evidence>
<comment type="caution">
    <text evidence="3">The sequence shown here is derived from an EMBL/GenBank/DDBJ whole genome shotgun (WGS) entry which is preliminary data.</text>
</comment>
<keyword evidence="4" id="KW-1185">Reference proteome</keyword>